<accession>A0ABP0VLV3</accession>
<dbReference type="InterPro" id="IPR051681">
    <property type="entry name" value="Ser/Thr_Kinases-Pseudokinases"/>
</dbReference>
<dbReference type="SUPFAM" id="SSF56112">
    <property type="entry name" value="Protein kinase-like (PK-like)"/>
    <property type="match status" value="1"/>
</dbReference>
<evidence type="ECO:0000313" key="4">
    <source>
        <dbReference type="Proteomes" id="UP001497444"/>
    </source>
</evidence>
<name>A0ABP0VLV3_9BRYO</name>
<dbReference type="PROSITE" id="PS50011">
    <property type="entry name" value="PROTEIN_KINASE_DOM"/>
    <property type="match status" value="1"/>
</dbReference>
<sequence>MADKYLQLSRDVVDGVCVQRKNEELVVKLNDSQCEVLMRELVQTVKEIIAKVASVPHKGRVNQQSCKAILQELYRVAKDAEAIIHACCDKNWVQAAIILVDIDEAFVDVIFRLDWCTSALGIVIQRAKSGASSEFQHVSKNIQAFGEVEQARAKMQEIRQMLRGHAREDRTTLRRRLQGLQKGKGAPDEQEIVAKLLKITDPAANMLQDEMALASARFSETMAAITGSSITAATMDGDVGTGLGATLRLGVATVLGVLAVGNGIAQPFYSFVDRNLVMMSRMDFPAILSTVLRGRNWLHSVKSQDLKDQKIISKGVVAEVSEVKWLGRKFARKSFKLISPYKFRLVAEKFARLSHPHVLQVFGHSVELGRSPSGSLVMELMYEDLKKLGLASRQLLVAVDTMLQIAEGMKYLHEQDIVHGDLNATNILISRVPIREMEEAGYVQAKVAGFGVSGEPRTGTAGWMAPELFEEKNSQPNQEQFKASDIYSYAVTCFEILTSESPFAEAKNQAEVRAAVKAGGRPHLPDSLPTSLQSLIRRCWDADASNRPSFSEICAELRQCKCDLMLNGDATLMEGEQGQLGVGMSKEVGVDEKPVGQLGGHVSKNEQAVGQIGETPSITIGWRIADEENAVELFFPSAQSMSRIVGVGLEFAKVVVSLSNLEVKIVGIGQKSWEAVLPKFTTVDKKLEVVSIATANMRGPGSHKNPTFNAFLTGKKSARKYGVGLCSGNTVHVQSTDVPHEFDYCMVLHELVDYLMLMNVDLAKIGNQCAGGDGAGSSSSGGNKSNQANRGDAQIRQNTSYFTSWWSKGKSKSNTDDDEDDDDISPSKRQPQEEEHESAQKKKCEITVLPGPGGRFWNTEDKELHEAPAGLNDASIDPELVFEFDMNGKFGKQIFVKTKTTFDLGNSAPRSPFKDSFGWYHNPLMTSLRNQHETARLRSSDLVMGTTKDGKLVQRQTQTCSNNDALGMGGDAQIGSQGTHIGVSFMKNRTTGKTFAQEEAYVNSTSSNMWRGFTYQDLSAKKRSSAEFVFTYLPSPLPLAVLQGKYLGSGMCGKIEPTFVGEWRIKQDDTDTNSKYVFHAERILNKLSKKDSETIRSEVNQKYHVPMFVNHAMDHLHNVKDNELLEQGETFLHVIRVGLIGI</sequence>
<feature type="region of interest" description="Disordered" evidence="1">
    <location>
        <begin position="806"/>
        <end position="847"/>
    </location>
</feature>
<dbReference type="InterPro" id="IPR000719">
    <property type="entry name" value="Prot_kinase_dom"/>
</dbReference>
<dbReference type="InterPro" id="IPR011009">
    <property type="entry name" value="Kinase-like_dom_sf"/>
</dbReference>
<dbReference type="Pfam" id="PF07714">
    <property type="entry name" value="PK_Tyr_Ser-Thr"/>
    <property type="match status" value="1"/>
</dbReference>
<proteinExistence type="predicted"/>
<reference evidence="3 4" key="1">
    <citation type="submission" date="2024-02" db="EMBL/GenBank/DDBJ databases">
        <authorList>
            <consortium name="ELIXIR-Norway"/>
            <consortium name="Elixir Norway"/>
        </authorList>
    </citation>
    <scope>NUCLEOTIDE SEQUENCE [LARGE SCALE GENOMIC DNA]</scope>
</reference>
<evidence type="ECO:0000259" key="2">
    <source>
        <dbReference type="PROSITE" id="PS50011"/>
    </source>
</evidence>
<feature type="domain" description="Protein kinase" evidence="2">
    <location>
        <begin position="306"/>
        <end position="566"/>
    </location>
</feature>
<dbReference type="PANTHER" id="PTHR44329">
    <property type="entry name" value="SERINE/THREONINE-PROTEIN KINASE TNNI3K-RELATED"/>
    <property type="match status" value="1"/>
</dbReference>
<feature type="compositionally biased region" description="Low complexity" evidence="1">
    <location>
        <begin position="776"/>
        <end position="789"/>
    </location>
</feature>
<evidence type="ECO:0000313" key="3">
    <source>
        <dbReference type="EMBL" id="CAK9254833.1"/>
    </source>
</evidence>
<feature type="compositionally biased region" description="Basic and acidic residues" evidence="1">
    <location>
        <begin position="830"/>
        <end position="845"/>
    </location>
</feature>
<dbReference type="Proteomes" id="UP001497444">
    <property type="component" value="Chromosome 1"/>
</dbReference>
<organism evidence="3 4">
    <name type="scientific">Sphagnum jensenii</name>
    <dbReference type="NCBI Taxonomy" id="128206"/>
    <lineage>
        <taxon>Eukaryota</taxon>
        <taxon>Viridiplantae</taxon>
        <taxon>Streptophyta</taxon>
        <taxon>Embryophyta</taxon>
        <taxon>Bryophyta</taxon>
        <taxon>Sphagnophytina</taxon>
        <taxon>Sphagnopsida</taxon>
        <taxon>Sphagnales</taxon>
        <taxon>Sphagnaceae</taxon>
        <taxon>Sphagnum</taxon>
    </lineage>
</organism>
<evidence type="ECO:0000256" key="1">
    <source>
        <dbReference type="SAM" id="MobiDB-lite"/>
    </source>
</evidence>
<keyword evidence="4" id="KW-1185">Reference proteome</keyword>
<dbReference type="Gene3D" id="1.10.510.10">
    <property type="entry name" value="Transferase(Phosphotransferase) domain 1"/>
    <property type="match status" value="1"/>
</dbReference>
<dbReference type="InterPro" id="IPR001245">
    <property type="entry name" value="Ser-Thr/Tyr_kinase_cat_dom"/>
</dbReference>
<feature type="region of interest" description="Disordered" evidence="1">
    <location>
        <begin position="771"/>
        <end position="794"/>
    </location>
</feature>
<gene>
    <name evidence="3" type="ORF">CSSPJE1EN1_LOCUS311</name>
</gene>
<dbReference type="EMBL" id="OZ020096">
    <property type="protein sequence ID" value="CAK9254833.1"/>
    <property type="molecule type" value="Genomic_DNA"/>
</dbReference>
<protein>
    <recommendedName>
        <fullName evidence="2">Protein kinase domain-containing protein</fullName>
    </recommendedName>
</protein>
<dbReference type="PANTHER" id="PTHR44329:SF260">
    <property type="entry name" value="PROTEIN KINASE DOMAIN-CONTAINING PROTEIN"/>
    <property type="match status" value="1"/>
</dbReference>